<sequence>MKASSIFSPGEDSMKITLSASFQLITGTNTPPFLWVPTTPVFSSTISGISYWMQSKECTRLDAGCKEQSLLYGCRLFTWKFFQTHSSKFPSRLRSRQCHRALYLK</sequence>
<dbReference type="Proteomes" id="UP000887159">
    <property type="component" value="Unassembled WGS sequence"/>
</dbReference>
<protein>
    <submittedName>
        <fullName evidence="1">Uncharacterized protein</fullName>
    </submittedName>
</protein>
<accession>A0A8X6V741</accession>
<keyword evidence="2" id="KW-1185">Reference proteome</keyword>
<organism evidence="1 2">
    <name type="scientific">Trichonephila clavipes</name>
    <name type="common">Golden silk orbweaver</name>
    <name type="synonym">Nephila clavipes</name>
    <dbReference type="NCBI Taxonomy" id="2585209"/>
    <lineage>
        <taxon>Eukaryota</taxon>
        <taxon>Metazoa</taxon>
        <taxon>Ecdysozoa</taxon>
        <taxon>Arthropoda</taxon>
        <taxon>Chelicerata</taxon>
        <taxon>Arachnida</taxon>
        <taxon>Araneae</taxon>
        <taxon>Araneomorphae</taxon>
        <taxon>Entelegynae</taxon>
        <taxon>Araneoidea</taxon>
        <taxon>Nephilidae</taxon>
        <taxon>Trichonephila</taxon>
    </lineage>
</organism>
<evidence type="ECO:0000313" key="2">
    <source>
        <dbReference type="Proteomes" id="UP000887159"/>
    </source>
</evidence>
<dbReference type="AlphaFoldDB" id="A0A8X6V741"/>
<comment type="caution">
    <text evidence="1">The sequence shown here is derived from an EMBL/GenBank/DDBJ whole genome shotgun (WGS) entry which is preliminary data.</text>
</comment>
<evidence type="ECO:0000313" key="1">
    <source>
        <dbReference type="EMBL" id="GFX97367.1"/>
    </source>
</evidence>
<dbReference type="EMBL" id="BMAU01021197">
    <property type="protein sequence ID" value="GFX97367.1"/>
    <property type="molecule type" value="Genomic_DNA"/>
</dbReference>
<reference evidence="1" key="1">
    <citation type="submission" date="2020-08" db="EMBL/GenBank/DDBJ databases">
        <title>Multicomponent nature underlies the extraordinary mechanical properties of spider dragline silk.</title>
        <authorList>
            <person name="Kono N."/>
            <person name="Nakamura H."/>
            <person name="Mori M."/>
            <person name="Yoshida Y."/>
            <person name="Ohtoshi R."/>
            <person name="Malay A.D."/>
            <person name="Moran D.A.P."/>
            <person name="Tomita M."/>
            <person name="Numata K."/>
            <person name="Arakawa K."/>
        </authorList>
    </citation>
    <scope>NUCLEOTIDE SEQUENCE</scope>
</reference>
<gene>
    <name evidence="1" type="ORF">TNCV_1077381</name>
</gene>
<proteinExistence type="predicted"/>
<name>A0A8X6V741_TRICX</name>